<dbReference type="GO" id="GO:0004875">
    <property type="term" value="F:complement receptor activity"/>
    <property type="evidence" value="ECO:0007669"/>
    <property type="project" value="TreeGrafter"/>
</dbReference>
<keyword evidence="7 16" id="KW-1133">Transmembrane helix</keyword>
<dbReference type="SMART" id="SM00020">
    <property type="entry name" value="Tryp_SPc"/>
    <property type="match status" value="1"/>
</dbReference>
<reference evidence="19" key="1">
    <citation type="journal article" date="2023" name="Front. Mar. Sci.">
        <title>A new Merluccius polli reference genome to investigate the effects of global change in West African waters.</title>
        <authorList>
            <person name="Mateo J.L."/>
            <person name="Blanco-Fernandez C."/>
            <person name="Garcia-Vazquez E."/>
            <person name="Machado-Schiaffino G."/>
        </authorList>
    </citation>
    <scope>NUCLEOTIDE SEQUENCE</scope>
    <source>
        <strain evidence="19">C29</strain>
        <tissue evidence="19">Fin</tissue>
    </source>
</reference>
<dbReference type="InterPro" id="IPR000276">
    <property type="entry name" value="GPCR_Rhodpsn"/>
</dbReference>
<dbReference type="Proteomes" id="UP001174136">
    <property type="component" value="Unassembled WGS sequence"/>
</dbReference>
<comment type="subcellular location">
    <subcellularLocation>
        <location evidence="1">Membrane</location>
        <topology evidence="1">Multi-pass membrane protein</topology>
    </subcellularLocation>
</comment>
<dbReference type="InterPro" id="IPR001254">
    <property type="entry name" value="Trypsin_dom"/>
</dbReference>
<dbReference type="CDD" id="cd00190">
    <property type="entry name" value="Tryp_SPc"/>
    <property type="match status" value="1"/>
</dbReference>
<evidence type="ECO:0000256" key="1">
    <source>
        <dbReference type="ARBA" id="ARBA00004141"/>
    </source>
</evidence>
<feature type="transmembrane region" description="Helical" evidence="16">
    <location>
        <begin position="234"/>
        <end position="255"/>
    </location>
</feature>
<feature type="transmembrane region" description="Helical" evidence="16">
    <location>
        <begin position="199"/>
        <end position="222"/>
    </location>
</feature>
<protein>
    <submittedName>
        <fullName evidence="19">C3a anaphylatoxin chemotactic receptor</fullName>
    </submittedName>
</protein>
<evidence type="ECO:0000256" key="5">
    <source>
        <dbReference type="ARBA" id="ARBA00022801"/>
    </source>
</evidence>
<keyword evidence="9 16" id="KW-0472">Membrane</keyword>
<keyword evidence="5" id="KW-0378">Hydrolase</keyword>
<feature type="region of interest" description="Disordered" evidence="15">
    <location>
        <begin position="503"/>
        <end position="533"/>
    </location>
</feature>
<feature type="transmembrane region" description="Helical" evidence="16">
    <location>
        <begin position="436"/>
        <end position="458"/>
    </location>
</feature>
<dbReference type="PRINTS" id="PR00237">
    <property type="entry name" value="GPCRRHODOPSN"/>
</dbReference>
<dbReference type="InterPro" id="IPR009003">
    <property type="entry name" value="Peptidase_S1_PA"/>
</dbReference>
<evidence type="ECO:0000256" key="15">
    <source>
        <dbReference type="SAM" id="MobiDB-lite"/>
    </source>
</evidence>
<evidence type="ECO:0000256" key="9">
    <source>
        <dbReference type="ARBA" id="ARBA00023136"/>
    </source>
</evidence>
<feature type="domain" description="Peptidase S1" evidence="17">
    <location>
        <begin position="28"/>
        <end position="120"/>
    </location>
</feature>
<evidence type="ECO:0000313" key="20">
    <source>
        <dbReference type="Proteomes" id="UP001174136"/>
    </source>
</evidence>
<evidence type="ECO:0000256" key="6">
    <source>
        <dbReference type="ARBA" id="ARBA00022825"/>
    </source>
</evidence>
<dbReference type="InterPro" id="IPR000826">
    <property type="entry name" value="Formyl_rcpt-rel"/>
</dbReference>
<feature type="compositionally biased region" description="Polar residues" evidence="15">
    <location>
        <begin position="511"/>
        <end position="521"/>
    </location>
</feature>
<evidence type="ECO:0000256" key="10">
    <source>
        <dbReference type="ARBA" id="ARBA00023145"/>
    </source>
</evidence>
<evidence type="ECO:0000256" key="3">
    <source>
        <dbReference type="ARBA" id="ARBA00022670"/>
    </source>
</evidence>
<feature type="transmembrane region" description="Helical" evidence="16">
    <location>
        <begin position="7"/>
        <end position="25"/>
    </location>
</feature>
<feature type="transmembrane region" description="Helical" evidence="16">
    <location>
        <begin position="275"/>
        <end position="293"/>
    </location>
</feature>
<dbReference type="PROSITE" id="PS00135">
    <property type="entry name" value="TRYPSIN_SER"/>
    <property type="match status" value="1"/>
</dbReference>
<keyword evidence="11" id="KW-1015">Disulfide bond</keyword>
<dbReference type="InterPro" id="IPR033116">
    <property type="entry name" value="TRYPSIN_SER"/>
</dbReference>
<evidence type="ECO:0000256" key="12">
    <source>
        <dbReference type="ARBA" id="ARBA00023170"/>
    </source>
</evidence>
<evidence type="ECO:0000256" key="4">
    <source>
        <dbReference type="ARBA" id="ARBA00022692"/>
    </source>
</evidence>
<dbReference type="GO" id="GO:0004930">
    <property type="term" value="F:G protein-coupled receptor activity"/>
    <property type="evidence" value="ECO:0007669"/>
    <property type="project" value="UniProtKB-KW"/>
</dbReference>
<dbReference type="Gene3D" id="2.40.10.10">
    <property type="entry name" value="Trypsin-like serine proteases"/>
    <property type="match status" value="1"/>
</dbReference>
<dbReference type="PANTHER" id="PTHR24225:SF24">
    <property type="entry name" value="G-PROTEIN COUPLED RECEPTORS FAMILY 1 PROFILE DOMAIN-CONTAINING PROTEIN"/>
    <property type="match status" value="1"/>
</dbReference>
<dbReference type="GO" id="GO:0006508">
    <property type="term" value="P:proteolysis"/>
    <property type="evidence" value="ECO:0007669"/>
    <property type="project" value="UniProtKB-KW"/>
</dbReference>
<feature type="transmembrane region" description="Helical" evidence="16">
    <location>
        <begin position="397"/>
        <end position="416"/>
    </location>
</feature>
<keyword evidence="20" id="KW-1185">Reference proteome</keyword>
<dbReference type="InterPro" id="IPR043504">
    <property type="entry name" value="Peptidase_S1_PA_chymotrypsin"/>
</dbReference>
<dbReference type="AlphaFoldDB" id="A0AA47M1K7"/>
<evidence type="ECO:0000256" key="2">
    <source>
        <dbReference type="ARBA" id="ARBA00022500"/>
    </source>
</evidence>
<evidence type="ECO:0000259" key="17">
    <source>
        <dbReference type="PROSITE" id="PS50240"/>
    </source>
</evidence>
<evidence type="ECO:0000256" key="14">
    <source>
        <dbReference type="ARBA" id="ARBA00025736"/>
    </source>
</evidence>
<organism evidence="19 20">
    <name type="scientific">Merluccius polli</name>
    <name type="common">Benguela hake</name>
    <name type="synonym">Merluccius cadenati</name>
    <dbReference type="NCBI Taxonomy" id="89951"/>
    <lineage>
        <taxon>Eukaryota</taxon>
        <taxon>Metazoa</taxon>
        <taxon>Chordata</taxon>
        <taxon>Craniata</taxon>
        <taxon>Vertebrata</taxon>
        <taxon>Euteleostomi</taxon>
        <taxon>Actinopterygii</taxon>
        <taxon>Neopterygii</taxon>
        <taxon>Teleostei</taxon>
        <taxon>Neoteleostei</taxon>
        <taxon>Acanthomorphata</taxon>
        <taxon>Zeiogadaria</taxon>
        <taxon>Gadariae</taxon>
        <taxon>Gadiformes</taxon>
        <taxon>Gadoidei</taxon>
        <taxon>Merlucciidae</taxon>
        <taxon>Merluccius</taxon>
    </lineage>
</organism>
<dbReference type="Pfam" id="PF00001">
    <property type="entry name" value="7tm_1"/>
    <property type="match status" value="1"/>
</dbReference>
<dbReference type="PROSITE" id="PS50240">
    <property type="entry name" value="TRYPSIN_DOM"/>
    <property type="match status" value="1"/>
</dbReference>
<dbReference type="FunFam" id="2.40.10.10:FF:000176">
    <property type="entry name" value="Chymotrypsinogen A"/>
    <property type="match status" value="1"/>
</dbReference>
<dbReference type="FunFam" id="1.20.1070.10:FF:000034">
    <property type="entry name" value="G-protein coupled receptor 1"/>
    <property type="match status" value="1"/>
</dbReference>
<dbReference type="GO" id="GO:0007204">
    <property type="term" value="P:positive regulation of cytosolic calcium ion concentration"/>
    <property type="evidence" value="ECO:0007669"/>
    <property type="project" value="TreeGrafter"/>
</dbReference>
<keyword evidence="2" id="KW-0145">Chemotaxis</keyword>
<name>A0AA47M1K7_MERPO</name>
<keyword evidence="3" id="KW-0645">Protease</keyword>
<proteinExistence type="inferred from homology"/>
<dbReference type="PROSITE" id="PS50262">
    <property type="entry name" value="G_PROTEIN_RECEP_F1_2"/>
    <property type="match status" value="1"/>
</dbReference>
<evidence type="ECO:0000256" key="16">
    <source>
        <dbReference type="SAM" id="Phobius"/>
    </source>
</evidence>
<feature type="transmembrane region" description="Helical" evidence="16">
    <location>
        <begin position="314"/>
        <end position="332"/>
    </location>
</feature>
<feature type="transmembrane region" description="Helical" evidence="16">
    <location>
        <begin position="363"/>
        <end position="385"/>
    </location>
</feature>
<evidence type="ECO:0000256" key="7">
    <source>
        <dbReference type="ARBA" id="ARBA00022989"/>
    </source>
</evidence>
<dbReference type="Gene3D" id="1.20.1070.10">
    <property type="entry name" value="Rhodopsin 7-helix transmembrane proteins"/>
    <property type="match status" value="1"/>
</dbReference>
<dbReference type="GO" id="GO:0007200">
    <property type="term" value="P:phospholipase C-activating G protein-coupled receptor signaling pathway"/>
    <property type="evidence" value="ECO:0007669"/>
    <property type="project" value="TreeGrafter"/>
</dbReference>
<evidence type="ECO:0000256" key="11">
    <source>
        <dbReference type="ARBA" id="ARBA00023157"/>
    </source>
</evidence>
<keyword evidence="12 19" id="KW-0675">Receptor</keyword>
<dbReference type="GO" id="GO:0006935">
    <property type="term" value="P:chemotaxis"/>
    <property type="evidence" value="ECO:0007669"/>
    <property type="project" value="UniProtKB-KW"/>
</dbReference>
<keyword evidence="6" id="KW-0720">Serine protease</keyword>
<keyword evidence="4 16" id="KW-0812">Transmembrane</keyword>
<comment type="similarity">
    <text evidence="14">Belongs to the chemokine-like receptor (CMKLR) family.</text>
</comment>
<evidence type="ECO:0000259" key="18">
    <source>
        <dbReference type="PROSITE" id="PS50262"/>
    </source>
</evidence>
<dbReference type="GO" id="GO:0006954">
    <property type="term" value="P:inflammatory response"/>
    <property type="evidence" value="ECO:0007669"/>
    <property type="project" value="TreeGrafter"/>
</dbReference>
<feature type="domain" description="G-protein coupled receptors family 1 profile" evidence="18">
    <location>
        <begin position="215"/>
        <end position="455"/>
    </location>
</feature>
<dbReference type="PRINTS" id="PR00526">
    <property type="entry name" value="FMETLEUPHER"/>
</dbReference>
<dbReference type="SUPFAM" id="SSF50494">
    <property type="entry name" value="Trypsin-like serine proteases"/>
    <property type="match status" value="1"/>
</dbReference>
<accession>A0AA47M1K7</accession>
<comment type="caution">
    <text evidence="19">The sequence shown here is derived from an EMBL/GenBank/DDBJ whole genome shotgun (WGS) entry which is preliminary data.</text>
</comment>
<keyword evidence="13" id="KW-0807">Transducer</keyword>
<keyword evidence="8" id="KW-0297">G-protein coupled receptor</keyword>
<dbReference type="GO" id="GO:0004252">
    <property type="term" value="F:serine-type endopeptidase activity"/>
    <property type="evidence" value="ECO:0007669"/>
    <property type="project" value="InterPro"/>
</dbReference>
<keyword evidence="10" id="KW-0865">Zymogen</keyword>
<evidence type="ECO:0000256" key="13">
    <source>
        <dbReference type="ARBA" id="ARBA00023224"/>
    </source>
</evidence>
<dbReference type="EMBL" id="JAOPHQ010006316">
    <property type="protein sequence ID" value="KAK0131953.1"/>
    <property type="molecule type" value="Genomic_DNA"/>
</dbReference>
<evidence type="ECO:0000256" key="8">
    <source>
        <dbReference type="ARBA" id="ARBA00023040"/>
    </source>
</evidence>
<dbReference type="Pfam" id="PF00089">
    <property type="entry name" value="Trypsin"/>
    <property type="match status" value="1"/>
</dbReference>
<dbReference type="InterPro" id="IPR017452">
    <property type="entry name" value="GPCR_Rhodpsn_7TM"/>
</dbReference>
<dbReference type="GO" id="GO:0005886">
    <property type="term" value="C:plasma membrane"/>
    <property type="evidence" value="ECO:0007669"/>
    <property type="project" value="TreeGrafter"/>
</dbReference>
<dbReference type="PANTHER" id="PTHR24225">
    <property type="entry name" value="CHEMOTACTIC RECEPTOR"/>
    <property type="match status" value="1"/>
</dbReference>
<dbReference type="SUPFAM" id="SSF81321">
    <property type="entry name" value="Family A G protein-coupled receptor-like"/>
    <property type="match status" value="1"/>
</dbReference>
<sequence>MSVVMSMIMSVIMSVVMSVIMSVIMTSPRYLQQTSLPLLSSAQCRQYWGQNRITDAMICAGASGVSSCQGDSGGPLVCESGGVWSQVGIVSWGTSNCNVRTPAVYARVAYLRRWVDQTTSEFTSRLPSMRESKAVNQISLIGNGQSQESPPCLGSLPQSAKTIPFERAEQSHQQNFSSPAAAVTPQNCTSPPALADMNIVMAVVFSAVALVGAVGNGLVIYVTGFRMRRTVNSIWFLNLAVADFLYTCFLIFPIISISQSYHWPFGQVMCKLKTVLTLSNMFASILFLTAISLDRCLCTWVPVWSQNHRTVLKAQLICVGIWLAALLCSSPFGHFREVHAFRCGMVLCAMSKTQFSKAAITHFQFAVGFLVPLLFITGSYVAIGVRTRRFHRGKRSLRIIISIVLAFVICWTPFHVQGYITAYGTGSSAAAVRSFLGPISVMMVSLNSCLNPLLYVFMSEEFVKKLKRSLFHVLEMALAEDFVSFSSNPSLHNLSRIFRRADSKTERSPSCADTFTQVATSDSDKPPPAESTD</sequence>
<evidence type="ECO:0000313" key="19">
    <source>
        <dbReference type="EMBL" id="KAK0131953.1"/>
    </source>
</evidence>
<gene>
    <name evidence="19" type="primary">c3ar1_2</name>
    <name evidence="19" type="ORF">N1851_033260</name>
</gene>